<evidence type="ECO:0000256" key="2">
    <source>
        <dbReference type="SAM" id="MobiDB-lite"/>
    </source>
</evidence>
<dbReference type="SMART" id="SM00220">
    <property type="entry name" value="S_TKc"/>
    <property type="match status" value="1"/>
</dbReference>
<proteinExistence type="predicted"/>
<sequence>MSSRIPKNKTIKLDSASATIRSLMAEGSNGFVYLATLNPSTGNNNLTSLLSSLDPNNEKKKPQCALKQMVCMDDEAMSSAQKEIEVMVACSPHPNIVPLLASSVVSSPSSLSSPLSPHPYVLCLCPLLDHGNLEDFINEHGTLSLPETLFLLRGIVAGVQALHDEGYRHNDIKPANILLDAGGCTLPSPPPAASDLESDLPTPALTDFGSCGPSSETVSTRKEALTLTDFHSRCTTPPYRAPELWDVYTGVALGPASDAWAVGAVVYFLLFGRHAFEFNVGKASLPHGVSYEGFSSRLCLALMLTDPKKRMTLPDCLSAIAAQEVPEPYISAIAAEYAVELKIEAGAYNTPSPSSSPAPAGLEFADFENAFGQIPSTLPPAASTDRRGSVSQDSGGEWGSFQDGSAASFPPQPPATSSRSNSLEKARKSSVDSLEKSCGMTPKRRKGPLKQLRPRGWGLNGRKLVMKTVWMSLDPKTLVLHKSALESSKTHFSLPFASTTMLDVSPSFVVDKGGGADHDVILEAGGKEGEAGLIISYSDPIEPSGGGRMEIFAKDAEDAKGWADAIVNNWLHVQQTTTTPSGSPPS</sequence>
<dbReference type="Proteomes" id="UP001165060">
    <property type="component" value="Unassembled WGS sequence"/>
</dbReference>
<evidence type="ECO:0000313" key="4">
    <source>
        <dbReference type="EMBL" id="GMI30438.1"/>
    </source>
</evidence>
<dbReference type="PROSITE" id="PS00108">
    <property type="entry name" value="PROTEIN_KINASE_ST"/>
    <property type="match status" value="1"/>
</dbReference>
<name>A0ABQ6MPV4_9STRA</name>
<organism evidence="4 5">
    <name type="scientific">Tetraparma gracilis</name>
    <dbReference type="NCBI Taxonomy" id="2962635"/>
    <lineage>
        <taxon>Eukaryota</taxon>
        <taxon>Sar</taxon>
        <taxon>Stramenopiles</taxon>
        <taxon>Ochrophyta</taxon>
        <taxon>Bolidophyceae</taxon>
        <taxon>Parmales</taxon>
        <taxon>Triparmaceae</taxon>
        <taxon>Tetraparma</taxon>
    </lineage>
</organism>
<evidence type="ECO:0000256" key="1">
    <source>
        <dbReference type="ARBA" id="ARBA00022741"/>
    </source>
</evidence>
<reference evidence="4 5" key="1">
    <citation type="journal article" date="2023" name="Commun. Biol.">
        <title>Genome analysis of Parmales, the sister group of diatoms, reveals the evolutionary specialization of diatoms from phago-mixotrophs to photoautotrophs.</title>
        <authorList>
            <person name="Ban H."/>
            <person name="Sato S."/>
            <person name="Yoshikawa S."/>
            <person name="Yamada K."/>
            <person name="Nakamura Y."/>
            <person name="Ichinomiya M."/>
            <person name="Sato N."/>
            <person name="Blanc-Mathieu R."/>
            <person name="Endo H."/>
            <person name="Kuwata A."/>
            <person name="Ogata H."/>
        </authorList>
    </citation>
    <scope>NUCLEOTIDE SEQUENCE [LARGE SCALE GENOMIC DNA]</scope>
</reference>
<dbReference type="InterPro" id="IPR008271">
    <property type="entry name" value="Ser/Thr_kinase_AS"/>
</dbReference>
<keyword evidence="5" id="KW-1185">Reference proteome</keyword>
<protein>
    <recommendedName>
        <fullName evidence="3">Protein kinase domain-containing protein</fullName>
    </recommendedName>
</protein>
<dbReference type="EMBL" id="BRYB01001655">
    <property type="protein sequence ID" value="GMI30438.1"/>
    <property type="molecule type" value="Genomic_DNA"/>
</dbReference>
<keyword evidence="1" id="KW-0547">Nucleotide-binding</keyword>
<accession>A0ABQ6MPV4</accession>
<dbReference type="PANTHER" id="PTHR22967:SF92">
    <property type="entry name" value="LD17053P"/>
    <property type="match status" value="1"/>
</dbReference>
<dbReference type="InterPro" id="IPR011009">
    <property type="entry name" value="Kinase-like_dom_sf"/>
</dbReference>
<feature type="domain" description="Protein kinase" evidence="3">
    <location>
        <begin position="18"/>
        <end position="330"/>
    </location>
</feature>
<evidence type="ECO:0000313" key="5">
    <source>
        <dbReference type="Proteomes" id="UP001165060"/>
    </source>
</evidence>
<gene>
    <name evidence="4" type="ORF">TeGR_g13705</name>
</gene>
<feature type="region of interest" description="Disordered" evidence="2">
    <location>
        <begin position="375"/>
        <end position="455"/>
    </location>
</feature>
<dbReference type="SUPFAM" id="SSF56112">
    <property type="entry name" value="Protein kinase-like (PK-like)"/>
    <property type="match status" value="1"/>
</dbReference>
<dbReference type="PANTHER" id="PTHR22967">
    <property type="entry name" value="SERINE/THREONINE PROTEIN KINASE"/>
    <property type="match status" value="1"/>
</dbReference>
<comment type="caution">
    <text evidence="4">The sequence shown here is derived from an EMBL/GenBank/DDBJ whole genome shotgun (WGS) entry which is preliminary data.</text>
</comment>
<dbReference type="Pfam" id="PF00069">
    <property type="entry name" value="Pkinase"/>
    <property type="match status" value="1"/>
</dbReference>
<evidence type="ECO:0000259" key="3">
    <source>
        <dbReference type="PROSITE" id="PS50011"/>
    </source>
</evidence>
<dbReference type="Gene3D" id="1.10.510.10">
    <property type="entry name" value="Transferase(Phosphotransferase) domain 1"/>
    <property type="match status" value="1"/>
</dbReference>
<feature type="compositionally biased region" description="Basic and acidic residues" evidence="2">
    <location>
        <begin position="422"/>
        <end position="435"/>
    </location>
</feature>
<dbReference type="PROSITE" id="PS50011">
    <property type="entry name" value="PROTEIN_KINASE_DOM"/>
    <property type="match status" value="1"/>
</dbReference>
<dbReference type="InterPro" id="IPR000719">
    <property type="entry name" value="Prot_kinase_dom"/>
</dbReference>